<organism evidence="2 3">
    <name type="scientific">Pararcticibacter amylolyticus</name>
    <dbReference type="NCBI Taxonomy" id="2173175"/>
    <lineage>
        <taxon>Bacteria</taxon>
        <taxon>Pseudomonadati</taxon>
        <taxon>Bacteroidota</taxon>
        <taxon>Sphingobacteriia</taxon>
        <taxon>Sphingobacteriales</taxon>
        <taxon>Sphingobacteriaceae</taxon>
        <taxon>Pararcticibacter</taxon>
    </lineage>
</organism>
<keyword evidence="1" id="KW-0175">Coiled coil</keyword>
<comment type="caution">
    <text evidence="2">The sequence shown here is derived from an EMBL/GenBank/DDBJ whole genome shotgun (WGS) entry which is preliminary data.</text>
</comment>
<protein>
    <recommendedName>
        <fullName evidence="4">BZIP transcription factor</fullName>
    </recommendedName>
</protein>
<evidence type="ECO:0000256" key="1">
    <source>
        <dbReference type="SAM" id="Coils"/>
    </source>
</evidence>
<dbReference type="AlphaFoldDB" id="A0A2U2P9E3"/>
<dbReference type="Proteomes" id="UP000245647">
    <property type="component" value="Unassembled WGS sequence"/>
</dbReference>
<name>A0A2U2P9E3_9SPHI</name>
<evidence type="ECO:0008006" key="4">
    <source>
        <dbReference type="Google" id="ProtNLM"/>
    </source>
</evidence>
<keyword evidence="3" id="KW-1185">Reference proteome</keyword>
<reference evidence="2 3" key="1">
    <citation type="submission" date="2018-04" db="EMBL/GenBank/DDBJ databases">
        <title>Pedobacter chongqingensis sp. nov., isolated from a rottenly hemp rope.</title>
        <authorList>
            <person name="Cai Y."/>
        </authorList>
    </citation>
    <scope>NUCLEOTIDE SEQUENCE [LARGE SCALE GENOMIC DNA]</scope>
    <source>
        <strain evidence="2 3">FJ4-8</strain>
    </source>
</reference>
<gene>
    <name evidence="2" type="ORF">DDR33_24580</name>
</gene>
<evidence type="ECO:0000313" key="3">
    <source>
        <dbReference type="Proteomes" id="UP000245647"/>
    </source>
</evidence>
<feature type="coiled-coil region" evidence="1">
    <location>
        <begin position="295"/>
        <end position="322"/>
    </location>
</feature>
<proteinExistence type="predicted"/>
<dbReference type="EMBL" id="QEAS01000043">
    <property type="protein sequence ID" value="PWG77993.1"/>
    <property type="molecule type" value="Genomic_DNA"/>
</dbReference>
<sequence>MAAYSQTNIFPSTGNVGIGTTSPMFPFHVNGQSRFQGVATFGDSYDDILYGKGLQIVRMQDQGDNAFHISFIRAGTWVAGMGFLRNSSTFAIQNGSSNAATTGVFLSETGKVGINASDPAYELDINGNARIRGNILYVSQFGALYSDINNIAFFGDGGYIFANKNNSVTRAILEPAGTLRLYNSGSEFAKFNGTGDSFIRGNLAIGTDNSKGYKLAVAGSVIAESVKVKLQAAWPDYVFSETHTPLRLSEVETFIKDNGRLPEIPSATDIKKDGIELGDMNALLLKKIEELTLYLIEKDKQVEALKKDYSSLKERLGSLEQQLVDK</sequence>
<evidence type="ECO:0000313" key="2">
    <source>
        <dbReference type="EMBL" id="PWG77993.1"/>
    </source>
</evidence>
<accession>A0A2U2P9E3</accession>